<comment type="similarity">
    <text evidence="2">Belongs to the NXF family.</text>
</comment>
<dbReference type="Pfam" id="PF22602">
    <property type="entry name" value="NXF_NTF2"/>
    <property type="match status" value="1"/>
</dbReference>
<dbReference type="SUPFAM" id="SSF52058">
    <property type="entry name" value="L domain-like"/>
    <property type="match status" value="2"/>
</dbReference>
<dbReference type="Gene3D" id="3.10.450.50">
    <property type="match status" value="1"/>
</dbReference>
<dbReference type="InterPro" id="IPR002075">
    <property type="entry name" value="NTF2_dom"/>
</dbReference>
<dbReference type="AlphaFoldDB" id="A0A182J7R9"/>
<dbReference type="PROSITE" id="PS51281">
    <property type="entry name" value="TAP_C"/>
    <property type="match status" value="1"/>
</dbReference>
<dbReference type="InterPro" id="IPR032710">
    <property type="entry name" value="NTF2-like_dom_sf"/>
</dbReference>
<dbReference type="InterPro" id="IPR030217">
    <property type="entry name" value="NXF_fam"/>
</dbReference>
<organism evidence="8">
    <name type="scientific">Anopheles atroparvus</name>
    <name type="common">European mosquito</name>
    <dbReference type="NCBI Taxonomy" id="41427"/>
    <lineage>
        <taxon>Eukaryota</taxon>
        <taxon>Metazoa</taxon>
        <taxon>Ecdysozoa</taxon>
        <taxon>Arthropoda</taxon>
        <taxon>Hexapoda</taxon>
        <taxon>Insecta</taxon>
        <taxon>Pterygota</taxon>
        <taxon>Neoptera</taxon>
        <taxon>Endopterygota</taxon>
        <taxon>Diptera</taxon>
        <taxon>Nematocera</taxon>
        <taxon>Culicoidea</taxon>
        <taxon>Culicidae</taxon>
        <taxon>Anophelinae</taxon>
        <taxon>Anopheles</taxon>
    </lineage>
</organism>
<dbReference type="Gene3D" id="1.10.8.10">
    <property type="entry name" value="DNA helicase RuvA subunit, C-terminal domain"/>
    <property type="match status" value="1"/>
</dbReference>
<dbReference type="InterPro" id="IPR018222">
    <property type="entry name" value="Nuclear_transport_factor_2_euk"/>
</dbReference>
<dbReference type="GO" id="GO:0005634">
    <property type="term" value="C:nucleus"/>
    <property type="evidence" value="ECO:0007669"/>
    <property type="project" value="UniProtKB-SubCell"/>
</dbReference>
<dbReference type="InterPro" id="IPR005637">
    <property type="entry name" value="TAP_C_dom"/>
</dbReference>
<evidence type="ECO:0000256" key="2">
    <source>
        <dbReference type="ARBA" id="ARBA00009285"/>
    </source>
</evidence>
<dbReference type="SUPFAM" id="SSF54427">
    <property type="entry name" value="NTF2-like"/>
    <property type="match status" value="1"/>
</dbReference>
<evidence type="ECO:0000256" key="5">
    <source>
        <dbReference type="ARBA" id="ARBA00022737"/>
    </source>
</evidence>
<dbReference type="GO" id="GO:0016973">
    <property type="term" value="P:poly(A)+ mRNA export from nucleus"/>
    <property type="evidence" value="ECO:0007669"/>
    <property type="project" value="TreeGrafter"/>
</dbReference>
<dbReference type="SMART" id="SM00804">
    <property type="entry name" value="TAP_C"/>
    <property type="match status" value="1"/>
</dbReference>
<proteinExistence type="inferred from homology"/>
<protein>
    <recommendedName>
        <fullName evidence="9">NTF2 domain-containing protein</fullName>
    </recommendedName>
</protein>
<keyword evidence="4" id="KW-0433">Leucine-rich repeat</keyword>
<reference evidence="8" key="1">
    <citation type="submission" date="2022-08" db="UniProtKB">
        <authorList>
            <consortium name="EnsemblMetazoa"/>
        </authorList>
    </citation>
    <scope>IDENTIFICATION</scope>
    <source>
        <strain evidence="8">EBRO</strain>
    </source>
</reference>
<keyword evidence="5" id="KW-0677">Repeat</keyword>
<dbReference type="InterPro" id="IPR009060">
    <property type="entry name" value="UBA-like_sf"/>
</dbReference>
<evidence type="ECO:0000256" key="4">
    <source>
        <dbReference type="ARBA" id="ARBA00022614"/>
    </source>
</evidence>
<dbReference type="SUPFAM" id="SSF46934">
    <property type="entry name" value="UBA-like"/>
    <property type="match status" value="1"/>
</dbReference>
<dbReference type="InterPro" id="IPR032675">
    <property type="entry name" value="LRR_dom_sf"/>
</dbReference>
<evidence type="ECO:0000256" key="6">
    <source>
        <dbReference type="ARBA" id="ARBA00022816"/>
    </source>
</evidence>
<dbReference type="Pfam" id="PF03943">
    <property type="entry name" value="TAP_C"/>
    <property type="match status" value="1"/>
</dbReference>
<evidence type="ECO:0000256" key="7">
    <source>
        <dbReference type="ARBA" id="ARBA00023242"/>
    </source>
</evidence>
<accession>A0A182J7R9</accession>
<dbReference type="PROSITE" id="PS50177">
    <property type="entry name" value="NTF2_DOMAIN"/>
    <property type="match status" value="1"/>
</dbReference>
<evidence type="ECO:0008006" key="9">
    <source>
        <dbReference type="Google" id="ProtNLM"/>
    </source>
</evidence>
<dbReference type="PANTHER" id="PTHR10662">
    <property type="entry name" value="NUCLEAR RNA EXPORT FACTOR"/>
    <property type="match status" value="1"/>
</dbReference>
<dbReference type="VEuPathDB" id="VectorBase:AATE012974"/>
<dbReference type="InterPro" id="IPR001611">
    <property type="entry name" value="Leu-rich_rpt"/>
</dbReference>
<dbReference type="EnsemblMetazoa" id="AATE012974-RA">
    <property type="protein sequence ID" value="AATE012974-PA.1"/>
    <property type="gene ID" value="AATE012974"/>
</dbReference>
<evidence type="ECO:0000256" key="3">
    <source>
        <dbReference type="ARBA" id="ARBA00022448"/>
    </source>
</evidence>
<sequence length="909" mass="103903">MERGNILPGRIKDEPLSDNSFIEDSQRQDVAEMDEPMQQDEGDSRFLRLSSEPTVADQAIPEHDENSFYNVNSNVRQTLYMRTGEINIVIEPKLANPVISASNLSIDRVMLNRVDVWHQVMIHHDSICSKQKILEMLFNNFPLDDIFPVAYRRHANVDFFLVRMCSQAVGKLFDDGLKLKSGQLELAISIRLGAAKFLNGQIFPRSTIAEAVQERCNNAQLYGMANVLNLDNFSTHPRLEELCINLGNRPQFESVCSAISQNMSDNQRINTLRLSNNGICHAKPLAALKNSPLISLDLSGNRLRHPSALRTLKDIPLVELYVKGNHLTDVPEYEEILRGFFPTLLKLDTAVTVTATPAEVHSDCEEEVEMSSPGVVLTEADLNTAAFKKYQITPHWHLVTVQHNGICGKQEILDALFHQLGKLSFFPCYYKTFSKRDEFLVRNCFDALLFLVQQQLKLPVPSANAVLRLSLAMNVAEAGENHVRPLRKLEDFVKKRFDQNCLNLCSMQEGLNEYKYVDFGAKSPRVLGYILEVAARKYSESCFILRLRNNDLQNCEALANLSKFTKLVSLDLRFNSLSTISDLNGIPHNFIEEVFLDHNPICNTVSSGVEYTRKIKKYFHKLKRLDGRPLLFGKCFAFHQNFICTMEAHKFAESFVRHYFTLYDSFQRAELRELYHPMAQFSMTSSFDVDQSVPLDSHQQRQVAYTGHSRNLREFRGSLDLAMAALIVGNERIAYVLTTFPKTEFDFMSFRIDVPIFTPERVLITVHGRLMEESEALFGERCSLGFTRTFYIQPCGKGTGLFSDAIEYRIYNDMLHLCNLTFEGQNFLDSLCTEAKGKETTTEHNPSESDDRSDRENALIVFKELTQLNRQWCVRLLEDSSWNLMLALNMFLKLFESERIPKLAFVDSS</sequence>
<dbReference type="Pfam" id="PF24048">
    <property type="entry name" value="LRR_NXF1-5"/>
    <property type="match status" value="2"/>
</dbReference>
<dbReference type="PANTHER" id="PTHR10662:SF22">
    <property type="entry name" value="NUCLEAR RNA EXPORT FACTOR 1"/>
    <property type="match status" value="1"/>
</dbReference>
<keyword evidence="3" id="KW-0813">Transport</keyword>
<name>A0A182J7R9_ANOAO</name>
<dbReference type="GO" id="GO:0003723">
    <property type="term" value="F:RNA binding"/>
    <property type="evidence" value="ECO:0007669"/>
    <property type="project" value="TreeGrafter"/>
</dbReference>
<dbReference type="STRING" id="41427.A0A182J7R9"/>
<keyword evidence="6" id="KW-0509">mRNA transport</keyword>
<dbReference type="InterPro" id="IPR057125">
    <property type="entry name" value="NXF1/2/3/5-like_LRR"/>
</dbReference>
<evidence type="ECO:0000313" key="8">
    <source>
        <dbReference type="EnsemblMetazoa" id="AATE012974-PA.1"/>
    </source>
</evidence>
<dbReference type="Gene3D" id="3.80.10.10">
    <property type="entry name" value="Ribonuclease Inhibitor"/>
    <property type="match status" value="2"/>
</dbReference>
<comment type="subcellular location">
    <subcellularLocation>
        <location evidence="1">Nucleus</location>
    </subcellularLocation>
</comment>
<dbReference type="PROSITE" id="PS51450">
    <property type="entry name" value="LRR"/>
    <property type="match status" value="2"/>
</dbReference>
<evidence type="ECO:0000256" key="1">
    <source>
        <dbReference type="ARBA" id="ARBA00004123"/>
    </source>
</evidence>
<keyword evidence="7" id="KW-0539">Nucleus</keyword>